<reference evidence="4 5" key="1">
    <citation type="submission" date="2018-05" db="EMBL/GenBank/DDBJ databases">
        <title>Genomic Encyclopedia of Type Strains, Phase IV (KMG-IV): sequencing the most valuable type-strain genomes for metagenomic binning, comparative biology and taxonomic classification.</title>
        <authorList>
            <person name="Goeker M."/>
        </authorList>
    </citation>
    <scope>NUCLEOTIDE SEQUENCE [LARGE SCALE GENOMIC DNA]</scope>
    <source>
        <strain evidence="4 5">DSM 44717</strain>
    </source>
</reference>
<dbReference type="Pfam" id="PF00795">
    <property type="entry name" value="CN_hydrolase"/>
    <property type="match status" value="1"/>
</dbReference>
<evidence type="ECO:0000256" key="2">
    <source>
        <dbReference type="ARBA" id="ARBA00022801"/>
    </source>
</evidence>
<keyword evidence="5" id="KW-1185">Reference proteome</keyword>
<accession>A0A317P2E0</accession>
<dbReference type="InterPro" id="IPR003010">
    <property type="entry name" value="C-N_Hydrolase"/>
</dbReference>
<sequence>MTSRVRVAAVQAEPRWLDLSAGVDQVIALIEAASDQGARLVAFPETFVPGFPWWMWLPAVQWDGDILARYHANSMAADGPELRAIRYAARRRRIHVGLGFSERADKGAYMSQALIDDEGAMAVSRKALPTALERTVFGTAVRRPLVRDTALGRIGVLGGTDHFLPGVCEAMHQAGEHIHVASWPGFTVARGGTETDVEQLSTAACRRYARASRSYLIAPTAVVPLPGWQAADAGRPDVLHGRSGVARILGPDGRDLATPLAPDEEGLLVADLIVATAADRPAADRPASPGTDRALA</sequence>
<dbReference type="InterPro" id="IPR036526">
    <property type="entry name" value="C-N_Hydrolase_sf"/>
</dbReference>
<dbReference type="PANTHER" id="PTHR46044:SF14">
    <property type="entry name" value="ARYLACETONITRILASE"/>
    <property type="match status" value="1"/>
</dbReference>
<evidence type="ECO:0000256" key="1">
    <source>
        <dbReference type="ARBA" id="ARBA00008129"/>
    </source>
</evidence>
<comment type="similarity">
    <text evidence="1">Belongs to the carbon-nitrogen hydrolase superfamily. Nitrilase family.</text>
</comment>
<dbReference type="InterPro" id="IPR044149">
    <property type="entry name" value="Nitrilases_CHs"/>
</dbReference>
<gene>
    <name evidence="4" type="ORF">DFR69_101884</name>
</gene>
<name>A0A317P2E0_9NOCA</name>
<dbReference type="Proteomes" id="UP000246410">
    <property type="component" value="Unassembled WGS sequence"/>
</dbReference>
<organism evidence="4 5">
    <name type="scientific">Nocardia neocaledoniensis</name>
    <dbReference type="NCBI Taxonomy" id="236511"/>
    <lineage>
        <taxon>Bacteria</taxon>
        <taxon>Bacillati</taxon>
        <taxon>Actinomycetota</taxon>
        <taxon>Actinomycetes</taxon>
        <taxon>Mycobacteriales</taxon>
        <taxon>Nocardiaceae</taxon>
        <taxon>Nocardia</taxon>
    </lineage>
</organism>
<evidence type="ECO:0000313" key="5">
    <source>
        <dbReference type="Proteomes" id="UP000246410"/>
    </source>
</evidence>
<protein>
    <submittedName>
        <fullName evidence="4">Aliphatic nitrilase</fullName>
    </submittedName>
</protein>
<dbReference type="PROSITE" id="PS50263">
    <property type="entry name" value="CN_HYDROLASE"/>
    <property type="match status" value="1"/>
</dbReference>
<dbReference type="PANTHER" id="PTHR46044">
    <property type="entry name" value="NITRILASE"/>
    <property type="match status" value="1"/>
</dbReference>
<dbReference type="SUPFAM" id="SSF56317">
    <property type="entry name" value="Carbon-nitrogen hydrolase"/>
    <property type="match status" value="1"/>
</dbReference>
<comment type="caution">
    <text evidence="4">The sequence shown here is derived from an EMBL/GenBank/DDBJ whole genome shotgun (WGS) entry which is preliminary data.</text>
</comment>
<dbReference type="Gene3D" id="3.60.110.10">
    <property type="entry name" value="Carbon-nitrogen hydrolase"/>
    <property type="match status" value="1"/>
</dbReference>
<feature type="domain" description="CN hydrolase" evidence="3">
    <location>
        <begin position="5"/>
        <end position="274"/>
    </location>
</feature>
<dbReference type="GO" id="GO:0016787">
    <property type="term" value="F:hydrolase activity"/>
    <property type="evidence" value="ECO:0007669"/>
    <property type="project" value="UniProtKB-KW"/>
</dbReference>
<dbReference type="AlphaFoldDB" id="A0A317P2E0"/>
<proteinExistence type="inferred from homology"/>
<keyword evidence="2" id="KW-0378">Hydrolase</keyword>
<evidence type="ECO:0000259" key="3">
    <source>
        <dbReference type="PROSITE" id="PS50263"/>
    </source>
</evidence>
<dbReference type="RefSeq" id="WP_110036032.1">
    <property type="nucleotide sequence ID" value="NZ_QGTL01000001.1"/>
</dbReference>
<evidence type="ECO:0000313" key="4">
    <source>
        <dbReference type="EMBL" id="PWV81541.1"/>
    </source>
</evidence>
<dbReference type="EMBL" id="QGTL01000001">
    <property type="protein sequence ID" value="PWV81541.1"/>
    <property type="molecule type" value="Genomic_DNA"/>
</dbReference>